<name>A0AAE0JHU0_9PEZI</name>
<dbReference type="GeneID" id="87863699"/>
<reference evidence="2" key="2">
    <citation type="submission" date="2023-06" db="EMBL/GenBank/DDBJ databases">
        <authorList>
            <consortium name="Lawrence Berkeley National Laboratory"/>
            <person name="Haridas S."/>
            <person name="Hensen N."/>
            <person name="Bonometti L."/>
            <person name="Westerberg I."/>
            <person name="Brannstrom I.O."/>
            <person name="Guillou S."/>
            <person name="Cros-Aarteil S."/>
            <person name="Calhoun S."/>
            <person name="Kuo A."/>
            <person name="Mondo S."/>
            <person name="Pangilinan J."/>
            <person name="Riley R."/>
            <person name="Labutti K."/>
            <person name="Andreopoulos B."/>
            <person name="Lipzen A."/>
            <person name="Chen C."/>
            <person name="Yanf M."/>
            <person name="Daum C."/>
            <person name="Ng V."/>
            <person name="Clum A."/>
            <person name="Steindorff A."/>
            <person name="Ohm R."/>
            <person name="Martin F."/>
            <person name="Silar P."/>
            <person name="Natvig D."/>
            <person name="Lalanne C."/>
            <person name="Gautier V."/>
            <person name="Ament-Velasquez S.L."/>
            <person name="Kruys A."/>
            <person name="Hutchinson M.I."/>
            <person name="Powell A.J."/>
            <person name="Barry K."/>
            <person name="Miller A.N."/>
            <person name="Grigoriev I.V."/>
            <person name="Debuchy R."/>
            <person name="Gladieux P."/>
            <person name="Thoren M.H."/>
            <person name="Johannesson H."/>
        </authorList>
    </citation>
    <scope>NUCLEOTIDE SEQUENCE</scope>
    <source>
        <strain evidence="2">CBS 560.94</strain>
    </source>
</reference>
<protein>
    <submittedName>
        <fullName evidence="2">Uncharacterized protein</fullName>
    </submittedName>
</protein>
<sequence>MDSSNPLSDREKAFENKYIHDKECVPSLHHTSSFEPIADKRVCRRQMAKDRANKKTQTESSSKDSSSTPREQEEGSGSTYKDVITELSAMPS</sequence>
<feature type="compositionally biased region" description="Basic and acidic residues" evidence="1">
    <location>
        <begin position="37"/>
        <end position="57"/>
    </location>
</feature>
<accession>A0AAE0JHU0</accession>
<feature type="compositionally biased region" description="Low complexity" evidence="1">
    <location>
        <begin position="58"/>
        <end position="68"/>
    </location>
</feature>
<dbReference type="EMBL" id="JAUEPP010000003">
    <property type="protein sequence ID" value="KAK3347500.1"/>
    <property type="molecule type" value="Genomic_DNA"/>
</dbReference>
<feature type="region of interest" description="Disordered" evidence="1">
    <location>
        <begin position="26"/>
        <end position="92"/>
    </location>
</feature>
<comment type="caution">
    <text evidence="2">The sequence shown here is derived from an EMBL/GenBank/DDBJ whole genome shotgun (WGS) entry which is preliminary data.</text>
</comment>
<reference evidence="2" key="1">
    <citation type="journal article" date="2023" name="Mol. Phylogenet. Evol.">
        <title>Genome-scale phylogeny and comparative genomics of the fungal order Sordariales.</title>
        <authorList>
            <person name="Hensen N."/>
            <person name="Bonometti L."/>
            <person name="Westerberg I."/>
            <person name="Brannstrom I.O."/>
            <person name="Guillou S."/>
            <person name="Cros-Aarteil S."/>
            <person name="Calhoun S."/>
            <person name="Haridas S."/>
            <person name="Kuo A."/>
            <person name="Mondo S."/>
            <person name="Pangilinan J."/>
            <person name="Riley R."/>
            <person name="LaButti K."/>
            <person name="Andreopoulos B."/>
            <person name="Lipzen A."/>
            <person name="Chen C."/>
            <person name="Yan M."/>
            <person name="Daum C."/>
            <person name="Ng V."/>
            <person name="Clum A."/>
            <person name="Steindorff A."/>
            <person name="Ohm R.A."/>
            <person name="Martin F."/>
            <person name="Silar P."/>
            <person name="Natvig D.O."/>
            <person name="Lalanne C."/>
            <person name="Gautier V."/>
            <person name="Ament-Velasquez S.L."/>
            <person name="Kruys A."/>
            <person name="Hutchinson M.I."/>
            <person name="Powell A.J."/>
            <person name="Barry K."/>
            <person name="Miller A.N."/>
            <person name="Grigoriev I.V."/>
            <person name="Debuchy R."/>
            <person name="Gladieux P."/>
            <person name="Hiltunen Thoren M."/>
            <person name="Johannesson H."/>
        </authorList>
    </citation>
    <scope>NUCLEOTIDE SEQUENCE</scope>
    <source>
        <strain evidence="2">CBS 560.94</strain>
    </source>
</reference>
<keyword evidence="3" id="KW-1185">Reference proteome</keyword>
<dbReference type="AlphaFoldDB" id="A0AAE0JHU0"/>
<evidence type="ECO:0000256" key="1">
    <source>
        <dbReference type="SAM" id="MobiDB-lite"/>
    </source>
</evidence>
<organism evidence="2 3">
    <name type="scientific">Neurospora tetraspora</name>
    <dbReference type="NCBI Taxonomy" id="94610"/>
    <lineage>
        <taxon>Eukaryota</taxon>
        <taxon>Fungi</taxon>
        <taxon>Dikarya</taxon>
        <taxon>Ascomycota</taxon>
        <taxon>Pezizomycotina</taxon>
        <taxon>Sordariomycetes</taxon>
        <taxon>Sordariomycetidae</taxon>
        <taxon>Sordariales</taxon>
        <taxon>Sordariaceae</taxon>
        <taxon>Neurospora</taxon>
    </lineage>
</organism>
<gene>
    <name evidence="2" type="ORF">B0H65DRAFT_460643</name>
</gene>
<evidence type="ECO:0000313" key="3">
    <source>
        <dbReference type="Proteomes" id="UP001278500"/>
    </source>
</evidence>
<dbReference type="Proteomes" id="UP001278500">
    <property type="component" value="Unassembled WGS sequence"/>
</dbReference>
<dbReference type="RefSeq" id="XP_062682582.1">
    <property type="nucleotide sequence ID" value="XM_062826545.1"/>
</dbReference>
<evidence type="ECO:0000313" key="2">
    <source>
        <dbReference type="EMBL" id="KAK3347500.1"/>
    </source>
</evidence>
<proteinExistence type="predicted"/>